<dbReference type="EC" id="5.3.1.24" evidence="4 10"/>
<keyword evidence="8 10" id="KW-0057">Aromatic amino acid biosynthesis</keyword>
<dbReference type="PANTHER" id="PTHR42894">
    <property type="entry name" value="N-(5'-PHOSPHORIBOSYL)ANTHRANILATE ISOMERASE"/>
    <property type="match status" value="1"/>
</dbReference>
<evidence type="ECO:0000256" key="10">
    <source>
        <dbReference type="HAMAP-Rule" id="MF_00135"/>
    </source>
</evidence>
<evidence type="ECO:0000256" key="5">
    <source>
        <dbReference type="ARBA" id="ARBA00022272"/>
    </source>
</evidence>
<dbReference type="InterPro" id="IPR001240">
    <property type="entry name" value="PRAI_dom"/>
</dbReference>
<organism evidence="12 13">
    <name type="scientific">Eikenella corrodens</name>
    <dbReference type="NCBI Taxonomy" id="539"/>
    <lineage>
        <taxon>Bacteria</taxon>
        <taxon>Pseudomonadati</taxon>
        <taxon>Pseudomonadota</taxon>
        <taxon>Betaproteobacteria</taxon>
        <taxon>Neisseriales</taxon>
        <taxon>Neisseriaceae</taxon>
        <taxon>Eikenella</taxon>
    </lineage>
</organism>
<accession>A0A1A9RKM9</accession>
<evidence type="ECO:0000256" key="8">
    <source>
        <dbReference type="ARBA" id="ARBA00023141"/>
    </source>
</evidence>
<evidence type="ECO:0000313" key="12">
    <source>
        <dbReference type="EMBL" id="OAM20591.1"/>
    </source>
</evidence>
<evidence type="ECO:0000256" key="7">
    <source>
        <dbReference type="ARBA" id="ARBA00022822"/>
    </source>
</evidence>
<reference evidence="13" key="1">
    <citation type="submission" date="2016-05" db="EMBL/GenBank/DDBJ databases">
        <title>Draft genome of Corynebacterium afermentans subsp. afermentans LCDC 88199T.</title>
        <authorList>
            <person name="Bernier A.-M."/>
            <person name="Bernard K."/>
        </authorList>
    </citation>
    <scope>NUCLEOTIDE SEQUENCE [LARGE SCALE GENOMIC DNA]</scope>
    <source>
        <strain evidence="13">NML120819</strain>
    </source>
</reference>
<keyword evidence="9 10" id="KW-0413">Isomerase</keyword>
<proteinExistence type="inferred from homology"/>
<dbReference type="GO" id="GO:0004640">
    <property type="term" value="F:phosphoribosylanthranilate isomerase activity"/>
    <property type="evidence" value="ECO:0007669"/>
    <property type="project" value="UniProtKB-UniRule"/>
</dbReference>
<dbReference type="UniPathway" id="UPA00035">
    <property type="reaction ID" value="UER00042"/>
</dbReference>
<comment type="catalytic activity">
    <reaction evidence="1 10">
        <text>N-(5-phospho-beta-D-ribosyl)anthranilate = 1-(2-carboxyphenylamino)-1-deoxy-D-ribulose 5-phosphate</text>
        <dbReference type="Rhea" id="RHEA:21540"/>
        <dbReference type="ChEBI" id="CHEBI:18277"/>
        <dbReference type="ChEBI" id="CHEBI:58613"/>
        <dbReference type="EC" id="5.3.1.24"/>
    </reaction>
</comment>
<dbReference type="CDD" id="cd00405">
    <property type="entry name" value="PRAI"/>
    <property type="match status" value="1"/>
</dbReference>
<dbReference type="InterPro" id="IPR011060">
    <property type="entry name" value="RibuloseP-bd_barrel"/>
</dbReference>
<dbReference type="SUPFAM" id="SSF51366">
    <property type="entry name" value="Ribulose-phoshate binding barrel"/>
    <property type="match status" value="1"/>
</dbReference>
<dbReference type="FunFam" id="3.20.20.70:FF:000075">
    <property type="entry name" value="Tryptophan biosynthesis protein TRP1"/>
    <property type="match status" value="1"/>
</dbReference>
<evidence type="ECO:0000256" key="1">
    <source>
        <dbReference type="ARBA" id="ARBA00001164"/>
    </source>
</evidence>
<dbReference type="EMBL" id="LXSH01000027">
    <property type="protein sequence ID" value="OAM20591.1"/>
    <property type="molecule type" value="Genomic_DNA"/>
</dbReference>
<evidence type="ECO:0000256" key="6">
    <source>
        <dbReference type="ARBA" id="ARBA00022605"/>
    </source>
</evidence>
<evidence type="ECO:0000256" key="3">
    <source>
        <dbReference type="ARBA" id="ARBA00007571"/>
    </source>
</evidence>
<dbReference type="PANTHER" id="PTHR42894:SF1">
    <property type="entry name" value="N-(5'-PHOSPHORIBOSYL)ANTHRANILATE ISOMERASE"/>
    <property type="match status" value="1"/>
</dbReference>
<evidence type="ECO:0000259" key="11">
    <source>
        <dbReference type="Pfam" id="PF00697"/>
    </source>
</evidence>
<comment type="caution">
    <text evidence="12">The sequence shown here is derived from an EMBL/GenBank/DDBJ whole genome shotgun (WGS) entry which is preliminary data.</text>
</comment>
<evidence type="ECO:0000256" key="2">
    <source>
        <dbReference type="ARBA" id="ARBA00004664"/>
    </source>
</evidence>
<keyword evidence="6 10" id="KW-0028">Amino-acid biosynthesis</keyword>
<evidence type="ECO:0000256" key="4">
    <source>
        <dbReference type="ARBA" id="ARBA00012572"/>
    </source>
</evidence>
<dbReference type="RefSeq" id="WP_064106318.1">
    <property type="nucleotide sequence ID" value="NZ_LXSH01000027.1"/>
</dbReference>
<dbReference type="InterPro" id="IPR044643">
    <property type="entry name" value="TrpF_fam"/>
</dbReference>
<comment type="pathway">
    <text evidence="2 10">Amino-acid biosynthesis; L-tryptophan biosynthesis; L-tryptophan from chorismate: step 3/5.</text>
</comment>
<dbReference type="Proteomes" id="UP000078103">
    <property type="component" value="Unassembled WGS sequence"/>
</dbReference>
<dbReference type="InterPro" id="IPR013785">
    <property type="entry name" value="Aldolase_TIM"/>
</dbReference>
<protein>
    <recommendedName>
        <fullName evidence="5 10">N-(5'-phosphoribosyl)anthranilate isomerase</fullName>
        <shortName evidence="10">PRAI</shortName>
        <ecNumber evidence="4 10">5.3.1.24</ecNumber>
    </recommendedName>
</protein>
<gene>
    <name evidence="10" type="primary">trpF</name>
    <name evidence="12" type="ORF">A7P89_09630</name>
</gene>
<sequence>MPKIKICGFTRPQDAQAAAELGADVVGLVFYAKSKRCVDAAQAAEIVAALPPQVAKVALFVNESAEQIRRILGAVPIDVLQFHGDEAPEFCRQFDKPYWKAVRVQSAQDIAEAAERYADAAALLLDAHIAGQYGGTGQVFDWRLLPETMPLPWILSGGLNPGNVAAAVRQTGAAWLDVSSGVEQVPGVKSRELMERFVRLAREA</sequence>
<keyword evidence="7 10" id="KW-0822">Tryptophan biosynthesis</keyword>
<dbReference type="Gene3D" id="3.20.20.70">
    <property type="entry name" value="Aldolase class I"/>
    <property type="match status" value="1"/>
</dbReference>
<dbReference type="AlphaFoldDB" id="A0A1A9RKM9"/>
<comment type="similarity">
    <text evidence="3 10">Belongs to the TrpF family.</text>
</comment>
<name>A0A1A9RKM9_EIKCO</name>
<dbReference type="GO" id="GO:0000162">
    <property type="term" value="P:L-tryptophan biosynthetic process"/>
    <property type="evidence" value="ECO:0007669"/>
    <property type="project" value="UniProtKB-UniRule"/>
</dbReference>
<dbReference type="Pfam" id="PF00697">
    <property type="entry name" value="PRAI"/>
    <property type="match status" value="1"/>
</dbReference>
<evidence type="ECO:0000313" key="13">
    <source>
        <dbReference type="Proteomes" id="UP000078103"/>
    </source>
</evidence>
<dbReference type="NCBIfam" id="NF002298">
    <property type="entry name" value="PRK01222.1-4"/>
    <property type="match status" value="1"/>
</dbReference>
<feature type="domain" description="N-(5'phosphoribosyl) anthranilate isomerase (PRAI)" evidence="11">
    <location>
        <begin position="4"/>
        <end position="198"/>
    </location>
</feature>
<dbReference type="HAMAP" id="MF_00135">
    <property type="entry name" value="PRAI"/>
    <property type="match status" value="1"/>
</dbReference>
<evidence type="ECO:0000256" key="9">
    <source>
        <dbReference type="ARBA" id="ARBA00023235"/>
    </source>
</evidence>